<evidence type="ECO:0000256" key="2">
    <source>
        <dbReference type="ARBA" id="ARBA00022771"/>
    </source>
</evidence>
<dbReference type="InterPro" id="IPR001841">
    <property type="entry name" value="Znf_RING"/>
</dbReference>
<dbReference type="VEuPathDB" id="FungiDB:PSHT_09509"/>
<keyword evidence="1" id="KW-0479">Metal-binding</keyword>
<dbReference type="SUPFAM" id="SSF57850">
    <property type="entry name" value="RING/U-box"/>
    <property type="match status" value="1"/>
</dbReference>
<evidence type="ECO:0000256" key="3">
    <source>
        <dbReference type="ARBA" id="ARBA00022833"/>
    </source>
</evidence>
<feature type="compositionally biased region" description="Polar residues" evidence="5">
    <location>
        <begin position="133"/>
        <end position="143"/>
    </location>
</feature>
<reference evidence="9 10" key="1">
    <citation type="submission" date="2017-12" db="EMBL/GenBank/DDBJ databases">
        <title>Gene loss provides genomic basis for host adaptation in cereal stripe rust fungi.</title>
        <authorList>
            <person name="Xia C."/>
        </authorList>
    </citation>
    <scope>NUCLEOTIDE SEQUENCE [LARGE SCALE GENOMIC DNA]</scope>
    <source>
        <strain evidence="9 10">93TX-2</strain>
    </source>
</reference>
<feature type="signal peptide" evidence="7">
    <location>
        <begin position="1"/>
        <end position="17"/>
    </location>
</feature>
<evidence type="ECO:0000313" key="10">
    <source>
        <dbReference type="Proteomes" id="UP000238274"/>
    </source>
</evidence>
<keyword evidence="7" id="KW-0732">Signal</keyword>
<dbReference type="PANTHER" id="PTHR45969:SF81">
    <property type="entry name" value="OS08G0157400 PROTEIN"/>
    <property type="match status" value="1"/>
</dbReference>
<evidence type="ECO:0000256" key="5">
    <source>
        <dbReference type="SAM" id="MobiDB-lite"/>
    </source>
</evidence>
<keyword evidence="6" id="KW-1133">Transmembrane helix</keyword>
<feature type="chain" id="PRO_5015633411" description="RING-type domain-containing protein" evidence="7">
    <location>
        <begin position="18"/>
        <end position="291"/>
    </location>
</feature>
<dbReference type="Proteomes" id="UP000238274">
    <property type="component" value="Unassembled WGS sequence"/>
</dbReference>
<reference evidence="10" key="3">
    <citation type="journal article" date="2018" name="Mol. Plant Microbe Interact.">
        <title>Genome sequence resources for the wheat stripe rust pathogen (Puccinia striiformis f. sp. tritici) and the barley stripe rust pathogen (Puccinia striiformis f. sp. hordei).</title>
        <authorList>
            <person name="Xia C."/>
            <person name="Wang M."/>
            <person name="Yin C."/>
            <person name="Cornejo O.E."/>
            <person name="Hulbert S.H."/>
            <person name="Chen X."/>
        </authorList>
    </citation>
    <scope>NUCLEOTIDE SEQUENCE [LARGE SCALE GENOMIC DNA]</scope>
    <source>
        <strain evidence="10">93TX-2</strain>
    </source>
</reference>
<evidence type="ECO:0000256" key="7">
    <source>
        <dbReference type="SAM" id="SignalP"/>
    </source>
</evidence>
<dbReference type="InterPro" id="IPR013083">
    <property type="entry name" value="Znf_RING/FYVE/PHD"/>
</dbReference>
<feature type="non-terminal residue" evidence="9">
    <location>
        <position position="291"/>
    </location>
</feature>
<evidence type="ECO:0000259" key="8">
    <source>
        <dbReference type="PROSITE" id="PS50089"/>
    </source>
</evidence>
<dbReference type="GO" id="GO:0008270">
    <property type="term" value="F:zinc ion binding"/>
    <property type="evidence" value="ECO:0007669"/>
    <property type="project" value="UniProtKB-KW"/>
</dbReference>
<dbReference type="PROSITE" id="PS50089">
    <property type="entry name" value="ZF_RING_2"/>
    <property type="match status" value="1"/>
</dbReference>
<keyword evidence="2 4" id="KW-0863">Zinc-finger</keyword>
<evidence type="ECO:0000256" key="6">
    <source>
        <dbReference type="SAM" id="Phobius"/>
    </source>
</evidence>
<dbReference type="OrthoDB" id="8062037at2759"/>
<dbReference type="InterPro" id="IPR011016">
    <property type="entry name" value="Znf_RING-CH"/>
</dbReference>
<sequence>MMGTWLLVLLVERNSSSLEDDKSDGFELTMISIFCIPPEEMVHFGNPDRDIDAVRMLSHPLTEDLSPGPMINIESDIAARASSGENPEPSHRPEKSGQIRYIKATLMNWIPNERTGENMEAQMMQFNEQKFSSLASGTGSPCETQKGDSSQRDGNQMCPVCLVEYEEGEQPLQLSGCLHIFHPSCLHEWLKYKGTCPLCRVALLHDRKPNSSAQETAPTAQETSAWIPVVTTTISRQIDEGSSPATQQPPLTVCTVFGFSITSDDLVITLIWCIAVIFIASCIERVQLRNP</sequence>
<reference evidence="10" key="2">
    <citation type="journal article" date="2018" name="BMC Genomics">
        <title>Genomic insights into host adaptation between the wheat stripe rust pathogen (Puccinia striiformis f. sp. tritici) and the barley stripe rust pathogen (Puccinia striiformis f. sp. hordei).</title>
        <authorList>
            <person name="Xia C."/>
            <person name="Wang M."/>
            <person name="Yin C."/>
            <person name="Cornejo O.E."/>
            <person name="Hulbert S.H."/>
            <person name="Chen X."/>
        </authorList>
    </citation>
    <scope>NUCLEOTIDE SEQUENCE [LARGE SCALE GENOMIC DNA]</scope>
    <source>
        <strain evidence="10">93TX-2</strain>
    </source>
</reference>
<comment type="caution">
    <text evidence="9">The sequence shown here is derived from an EMBL/GenBank/DDBJ whole genome shotgun (WGS) entry which is preliminary data.</text>
</comment>
<feature type="region of interest" description="Disordered" evidence="5">
    <location>
        <begin position="133"/>
        <end position="154"/>
    </location>
</feature>
<feature type="domain" description="RING-type" evidence="8">
    <location>
        <begin position="158"/>
        <end position="200"/>
    </location>
</feature>
<proteinExistence type="predicted"/>
<dbReference type="SMART" id="SM00184">
    <property type="entry name" value="RING"/>
    <property type="match status" value="1"/>
</dbReference>
<name>A0A2S4VGI0_9BASI</name>
<feature type="transmembrane region" description="Helical" evidence="6">
    <location>
        <begin position="266"/>
        <end position="283"/>
    </location>
</feature>
<dbReference type="PANTHER" id="PTHR45969">
    <property type="entry name" value="RING ZINC FINGER PROTEIN-RELATED"/>
    <property type="match status" value="1"/>
</dbReference>
<organism evidence="9 10">
    <name type="scientific">Puccinia striiformis</name>
    <dbReference type="NCBI Taxonomy" id="27350"/>
    <lineage>
        <taxon>Eukaryota</taxon>
        <taxon>Fungi</taxon>
        <taxon>Dikarya</taxon>
        <taxon>Basidiomycota</taxon>
        <taxon>Pucciniomycotina</taxon>
        <taxon>Pucciniomycetes</taxon>
        <taxon>Pucciniales</taxon>
        <taxon>Pucciniaceae</taxon>
        <taxon>Puccinia</taxon>
    </lineage>
</organism>
<evidence type="ECO:0000256" key="1">
    <source>
        <dbReference type="ARBA" id="ARBA00022723"/>
    </source>
</evidence>
<evidence type="ECO:0000256" key="4">
    <source>
        <dbReference type="PROSITE-ProRule" id="PRU00175"/>
    </source>
</evidence>
<dbReference type="VEuPathDB" id="FungiDB:PSTT_05098"/>
<dbReference type="GO" id="GO:0061630">
    <property type="term" value="F:ubiquitin protein ligase activity"/>
    <property type="evidence" value="ECO:0007669"/>
    <property type="project" value="TreeGrafter"/>
</dbReference>
<dbReference type="SMART" id="SM00744">
    <property type="entry name" value="RINGv"/>
    <property type="match status" value="1"/>
</dbReference>
<keyword evidence="6" id="KW-0812">Transmembrane</keyword>
<keyword evidence="3" id="KW-0862">Zinc</keyword>
<keyword evidence="10" id="KW-1185">Reference proteome</keyword>
<dbReference type="Pfam" id="PF13639">
    <property type="entry name" value="zf-RING_2"/>
    <property type="match status" value="1"/>
</dbReference>
<dbReference type="AlphaFoldDB" id="A0A2S4VGI0"/>
<gene>
    <name evidence="9" type="ORF">PSHT_09509</name>
</gene>
<dbReference type="Gene3D" id="3.30.40.10">
    <property type="entry name" value="Zinc/RING finger domain, C3HC4 (zinc finger)"/>
    <property type="match status" value="1"/>
</dbReference>
<evidence type="ECO:0000313" key="9">
    <source>
        <dbReference type="EMBL" id="POW08617.1"/>
    </source>
</evidence>
<dbReference type="GO" id="GO:0016567">
    <property type="term" value="P:protein ubiquitination"/>
    <property type="evidence" value="ECO:0007669"/>
    <property type="project" value="TreeGrafter"/>
</dbReference>
<accession>A0A2S4VGI0</accession>
<protein>
    <recommendedName>
        <fullName evidence="8">RING-type domain-containing protein</fullName>
    </recommendedName>
</protein>
<dbReference type="EMBL" id="PKSM01000135">
    <property type="protein sequence ID" value="POW08617.1"/>
    <property type="molecule type" value="Genomic_DNA"/>
</dbReference>
<keyword evidence="6" id="KW-0472">Membrane</keyword>